<dbReference type="PANTHER" id="PTHR42709">
    <property type="entry name" value="ALKALINE PHOSPHATASE LIKE PROTEIN"/>
    <property type="match status" value="1"/>
</dbReference>
<accession>A0A841U2R9</accession>
<reference evidence="4 5" key="1">
    <citation type="submission" date="2020-08" db="EMBL/GenBank/DDBJ databases">
        <title>Cohnella phylogeny.</title>
        <authorList>
            <person name="Dunlap C."/>
        </authorList>
    </citation>
    <scope>NUCLEOTIDE SEQUENCE [LARGE SCALE GENOMIC DNA]</scope>
    <source>
        <strain evidence="4 5">DSM 25239</strain>
    </source>
</reference>
<dbReference type="GO" id="GO:0005886">
    <property type="term" value="C:plasma membrane"/>
    <property type="evidence" value="ECO:0007669"/>
    <property type="project" value="TreeGrafter"/>
</dbReference>
<dbReference type="Proteomes" id="UP000553776">
    <property type="component" value="Unassembled WGS sequence"/>
</dbReference>
<feature type="transmembrane region" description="Helical" evidence="2">
    <location>
        <begin position="52"/>
        <end position="74"/>
    </location>
</feature>
<sequence length="202" mass="22850">MDTIHEWLNQLLAWVESLGYFGIIIGLAIEVIPSEIVLGYGGYLVSKGDINYWVAVLCGTIGALLQQWILYAIGRYGGRPVVDKFGKYLHLKPKHIDLAEKWFEKYGPIIVFTGRFVPVMRQVVSIPAGMARMNLTKFSILTLIASIPWSLLFVGLGWTLGDQWENIDEKAAPYVQPVILIALALLVVYFVYQYARKRSKNK</sequence>
<feature type="domain" description="VTT" evidence="3">
    <location>
        <begin position="32"/>
        <end position="158"/>
    </location>
</feature>
<keyword evidence="2" id="KW-0472">Membrane</keyword>
<dbReference type="InterPro" id="IPR051311">
    <property type="entry name" value="DedA_domain"/>
</dbReference>
<feature type="transmembrane region" description="Helical" evidence="2">
    <location>
        <begin position="173"/>
        <end position="192"/>
    </location>
</feature>
<evidence type="ECO:0000313" key="5">
    <source>
        <dbReference type="Proteomes" id="UP000553776"/>
    </source>
</evidence>
<dbReference type="AlphaFoldDB" id="A0A841U2R9"/>
<comment type="caution">
    <text evidence="4">The sequence shown here is derived from an EMBL/GenBank/DDBJ whole genome shotgun (WGS) entry which is preliminary data.</text>
</comment>
<evidence type="ECO:0000256" key="2">
    <source>
        <dbReference type="SAM" id="Phobius"/>
    </source>
</evidence>
<keyword evidence="2" id="KW-1133">Transmembrane helix</keyword>
<dbReference type="EMBL" id="JACJVR010000105">
    <property type="protein sequence ID" value="MBB6694836.1"/>
    <property type="molecule type" value="Genomic_DNA"/>
</dbReference>
<feature type="transmembrane region" description="Helical" evidence="2">
    <location>
        <begin position="12"/>
        <end position="32"/>
    </location>
</feature>
<proteinExistence type="inferred from homology"/>
<feature type="transmembrane region" description="Helical" evidence="2">
    <location>
        <begin position="140"/>
        <end position="161"/>
    </location>
</feature>
<dbReference type="PANTHER" id="PTHR42709:SF8">
    <property type="entry name" value="UNDECAPRENYL PHOSPHATE TRANSPORTER A"/>
    <property type="match status" value="1"/>
</dbReference>
<dbReference type="InterPro" id="IPR032816">
    <property type="entry name" value="VTT_dom"/>
</dbReference>
<dbReference type="RefSeq" id="WP_185138798.1">
    <property type="nucleotide sequence ID" value="NZ_BORM01000004.1"/>
</dbReference>
<evidence type="ECO:0000313" key="4">
    <source>
        <dbReference type="EMBL" id="MBB6694836.1"/>
    </source>
</evidence>
<evidence type="ECO:0000259" key="3">
    <source>
        <dbReference type="Pfam" id="PF09335"/>
    </source>
</evidence>
<protein>
    <submittedName>
        <fullName evidence="4">DedA family protein</fullName>
    </submittedName>
</protein>
<dbReference type="Pfam" id="PF09335">
    <property type="entry name" value="VTT_dom"/>
    <property type="match status" value="1"/>
</dbReference>
<name>A0A841U2R9_9BACL</name>
<keyword evidence="5" id="KW-1185">Reference proteome</keyword>
<gene>
    <name evidence="4" type="ORF">H7B90_25905</name>
</gene>
<comment type="similarity">
    <text evidence="1">Belongs to the DedA family.</text>
</comment>
<keyword evidence="2" id="KW-0812">Transmembrane</keyword>
<evidence type="ECO:0000256" key="1">
    <source>
        <dbReference type="ARBA" id="ARBA00010792"/>
    </source>
</evidence>
<organism evidence="4 5">
    <name type="scientific">Cohnella xylanilytica</name>
    <dbReference type="NCBI Taxonomy" id="557555"/>
    <lineage>
        <taxon>Bacteria</taxon>
        <taxon>Bacillati</taxon>
        <taxon>Bacillota</taxon>
        <taxon>Bacilli</taxon>
        <taxon>Bacillales</taxon>
        <taxon>Paenibacillaceae</taxon>
        <taxon>Cohnella</taxon>
    </lineage>
</organism>